<feature type="region of interest" description="Disordered" evidence="1">
    <location>
        <begin position="1"/>
        <end position="28"/>
    </location>
</feature>
<dbReference type="AlphaFoldDB" id="A0AAV5M753"/>
<evidence type="ECO:0000313" key="3">
    <source>
        <dbReference type="Proteomes" id="UP001054252"/>
    </source>
</evidence>
<name>A0AAV5M753_9ROSI</name>
<sequence length="118" mass="14136">MERMERKVEQLRARTKRRKKSKKKAEAKLRRMQNQYEEVRIANRQAHQQVYQDNAFAEAFVHINLAIFEAEDAGDFLTGEQLAQTLRLVFITPFLNIFLELIRFLSYFPLLINWHVVI</sequence>
<comment type="caution">
    <text evidence="2">The sequence shown here is derived from an EMBL/GenBank/DDBJ whole genome shotgun (WGS) entry which is preliminary data.</text>
</comment>
<dbReference type="EMBL" id="BPVZ01000196">
    <property type="protein sequence ID" value="GKV45601.1"/>
    <property type="molecule type" value="Genomic_DNA"/>
</dbReference>
<accession>A0AAV5M753</accession>
<feature type="compositionally biased region" description="Basic and acidic residues" evidence="1">
    <location>
        <begin position="1"/>
        <end position="12"/>
    </location>
</feature>
<feature type="compositionally biased region" description="Basic residues" evidence="1">
    <location>
        <begin position="13"/>
        <end position="23"/>
    </location>
</feature>
<evidence type="ECO:0000256" key="1">
    <source>
        <dbReference type="SAM" id="MobiDB-lite"/>
    </source>
</evidence>
<evidence type="ECO:0000313" key="2">
    <source>
        <dbReference type="EMBL" id="GKV45601.1"/>
    </source>
</evidence>
<organism evidence="2 3">
    <name type="scientific">Rubroshorea leprosula</name>
    <dbReference type="NCBI Taxonomy" id="152421"/>
    <lineage>
        <taxon>Eukaryota</taxon>
        <taxon>Viridiplantae</taxon>
        <taxon>Streptophyta</taxon>
        <taxon>Embryophyta</taxon>
        <taxon>Tracheophyta</taxon>
        <taxon>Spermatophyta</taxon>
        <taxon>Magnoliopsida</taxon>
        <taxon>eudicotyledons</taxon>
        <taxon>Gunneridae</taxon>
        <taxon>Pentapetalae</taxon>
        <taxon>rosids</taxon>
        <taxon>malvids</taxon>
        <taxon>Malvales</taxon>
        <taxon>Dipterocarpaceae</taxon>
        <taxon>Rubroshorea</taxon>
    </lineage>
</organism>
<keyword evidence="3" id="KW-1185">Reference proteome</keyword>
<protein>
    <submittedName>
        <fullName evidence="2">Uncharacterized protein</fullName>
    </submittedName>
</protein>
<dbReference type="Proteomes" id="UP001054252">
    <property type="component" value="Unassembled WGS sequence"/>
</dbReference>
<proteinExistence type="predicted"/>
<reference evidence="2 3" key="1">
    <citation type="journal article" date="2021" name="Commun. Biol.">
        <title>The genome of Shorea leprosula (Dipterocarpaceae) highlights the ecological relevance of drought in aseasonal tropical rainforests.</title>
        <authorList>
            <person name="Ng K.K.S."/>
            <person name="Kobayashi M.J."/>
            <person name="Fawcett J.A."/>
            <person name="Hatakeyama M."/>
            <person name="Paape T."/>
            <person name="Ng C.H."/>
            <person name="Ang C.C."/>
            <person name="Tnah L.H."/>
            <person name="Lee C.T."/>
            <person name="Nishiyama T."/>
            <person name="Sese J."/>
            <person name="O'Brien M.J."/>
            <person name="Copetti D."/>
            <person name="Mohd Noor M.I."/>
            <person name="Ong R.C."/>
            <person name="Putra M."/>
            <person name="Sireger I.Z."/>
            <person name="Indrioko S."/>
            <person name="Kosugi Y."/>
            <person name="Izuno A."/>
            <person name="Isagi Y."/>
            <person name="Lee S.L."/>
            <person name="Shimizu K.K."/>
        </authorList>
    </citation>
    <scope>NUCLEOTIDE SEQUENCE [LARGE SCALE GENOMIC DNA]</scope>
    <source>
        <strain evidence="2">214</strain>
    </source>
</reference>
<gene>
    <name evidence="2" type="ORF">SLEP1_g52665</name>
</gene>